<evidence type="ECO:0000313" key="1">
    <source>
        <dbReference type="EMBL" id="SDU94001.1"/>
    </source>
</evidence>
<proteinExistence type="predicted"/>
<dbReference type="EMBL" id="LT629802">
    <property type="protein sequence ID" value="SDU94001.1"/>
    <property type="molecule type" value="Genomic_DNA"/>
</dbReference>
<dbReference type="AlphaFoldDB" id="A0A1H2MM48"/>
<dbReference type="STRING" id="46679.SAMN05216202_1951"/>
<accession>A0A1H2MM48</accession>
<keyword evidence="2" id="KW-1185">Reference proteome</keyword>
<name>A0A1H2MM48_9PSED</name>
<dbReference type="Proteomes" id="UP000198600">
    <property type="component" value="Chromosome I"/>
</dbReference>
<dbReference type="RefSeq" id="WP_084376812.1">
    <property type="nucleotide sequence ID" value="NZ_LS483433.1"/>
</dbReference>
<sequence length="663" mass="73470">MYDTAELHPSAESPRQEKQGTLALDPMHIPGIDPDDPRGLIPITLMSAPLCVEIPPWDPLPDSGDSPHILMLHWRRGGIDRVVEQRDIFAPPPPLPDIHVMHVPQEILREQSGTVELYYSVTDFFGNPSFMDPKVLTVDIDRPLLVRPEDRLQFDVEPVPVMDEQYLLDHPQVAFHLPVYNIRADKDRIEFRLSNIPNPPGSAPVGEYTLVSSNDPLVVYLGAEAFRTLANGDAYIFYRVFDEAGNYSDRSAGLAFQLALKPLPGVLPKPQIAPPAYDDSLIKRDDARAGVFVRITEYANWAPGDQVLVYWKNRAAPIQEVTGFPFDVEIPWSVLRGPLTEPLVVESVPVHYEIIRGNLPPFRSFAILVDVNLTVAGQDHADAPALLNANLPVAEIWGITSNLQNVVNHDDNPAGARARVVLYENPLPGHVLGFFWNGIGPVASYTVQAGDVEGQLVFSTVIPWAVMEGIINPALPVYYTTSNGVNEQQANNTLVNVNTGALISFCPPVLGHTLTGGGGYLSCCSKPEIFYGVTWQIAPDERFELNDEVHFFWEGYIANNWEPPALEKSKFQQVLVFDTHDKLEKGLDVVVEPYEDRVVLMRDHGSACACYKIRRGGSLIGESVPKRIRIDLIYPGSGDYCKAGDIISCSTEGVATLEERNEH</sequence>
<reference evidence="2" key="1">
    <citation type="submission" date="2016-10" db="EMBL/GenBank/DDBJ databases">
        <authorList>
            <person name="Varghese N."/>
            <person name="Submissions S."/>
        </authorList>
    </citation>
    <scope>NUCLEOTIDE SEQUENCE [LARGE SCALE GENOMIC DNA]</scope>
    <source>
        <strain evidence="2">LMG 2223</strain>
    </source>
</reference>
<dbReference type="OrthoDB" id="7024978at2"/>
<gene>
    <name evidence="1" type="ORF">SAMN05216202_1951</name>
</gene>
<evidence type="ECO:0000313" key="2">
    <source>
        <dbReference type="Proteomes" id="UP000198600"/>
    </source>
</evidence>
<organism evidence="1 2">
    <name type="scientific">Pseudomonas mucidolens</name>
    <dbReference type="NCBI Taxonomy" id="46679"/>
    <lineage>
        <taxon>Bacteria</taxon>
        <taxon>Pseudomonadati</taxon>
        <taxon>Pseudomonadota</taxon>
        <taxon>Gammaproteobacteria</taxon>
        <taxon>Pseudomonadales</taxon>
        <taxon>Pseudomonadaceae</taxon>
        <taxon>Pseudomonas</taxon>
    </lineage>
</organism>
<protein>
    <submittedName>
        <fullName evidence="1">Uncharacterized protein</fullName>
    </submittedName>
</protein>